<evidence type="ECO:0000313" key="1">
    <source>
        <dbReference type="EMBL" id="TWV99648.1"/>
    </source>
</evidence>
<accession>A0A5C6LV75</accession>
<gene>
    <name evidence="1" type="ORF">FEF09_15655</name>
</gene>
<dbReference type="Proteomes" id="UP000318815">
    <property type="component" value="Unassembled WGS sequence"/>
</dbReference>
<dbReference type="AlphaFoldDB" id="A0A5C6LV75"/>
<comment type="caution">
    <text evidence="1">The sequence shown here is derived from an EMBL/GenBank/DDBJ whole genome shotgun (WGS) entry which is preliminary data.</text>
</comment>
<name>A0A5C6LV75_9BACT</name>
<dbReference type="RefSeq" id="WP_146305990.1">
    <property type="nucleotide sequence ID" value="NZ_VOHS01000014.1"/>
</dbReference>
<keyword evidence="2" id="KW-1185">Reference proteome</keyword>
<sequence length="141" mass="16102">MKKLLVSALLLLAACKKDDTTVNQPAYDGKWYIHQVINKEYTIEDGDTAFTRFDIVNRPGTDYIDFQIDAQGKGDAVMLWDNNSTTRPYEAVTHAFFRLDTTLCEITHLTDSSFQFNSIHFDGVSIPDRVKVTQNFFILGR</sequence>
<evidence type="ECO:0008006" key="3">
    <source>
        <dbReference type="Google" id="ProtNLM"/>
    </source>
</evidence>
<dbReference type="EMBL" id="VOHS01000014">
    <property type="protein sequence ID" value="TWV99648.1"/>
    <property type="molecule type" value="Genomic_DNA"/>
</dbReference>
<dbReference type="OrthoDB" id="663835at2"/>
<reference evidence="1 2" key="1">
    <citation type="submission" date="2019-08" db="EMBL/GenBank/DDBJ databases">
        <title>Whole genome sequencing of chitin degrading bacteria Chitinophaga pinensis YS16.</title>
        <authorList>
            <person name="Singh R.P."/>
            <person name="Manchanda G."/>
            <person name="Maurya I.K."/>
            <person name="Joshi N.K."/>
            <person name="Srivastava A.K."/>
        </authorList>
    </citation>
    <scope>NUCLEOTIDE SEQUENCE [LARGE SCALE GENOMIC DNA]</scope>
    <source>
        <strain evidence="1 2">YS-16</strain>
    </source>
</reference>
<evidence type="ECO:0000313" key="2">
    <source>
        <dbReference type="Proteomes" id="UP000318815"/>
    </source>
</evidence>
<dbReference type="PROSITE" id="PS51257">
    <property type="entry name" value="PROKAR_LIPOPROTEIN"/>
    <property type="match status" value="1"/>
</dbReference>
<proteinExistence type="predicted"/>
<protein>
    <recommendedName>
        <fullName evidence="3">Lipocalin-like domain-containing protein</fullName>
    </recommendedName>
</protein>
<organism evidence="1 2">
    <name type="scientific">Chitinophaga pinensis</name>
    <dbReference type="NCBI Taxonomy" id="79329"/>
    <lineage>
        <taxon>Bacteria</taxon>
        <taxon>Pseudomonadati</taxon>
        <taxon>Bacteroidota</taxon>
        <taxon>Chitinophagia</taxon>
        <taxon>Chitinophagales</taxon>
        <taxon>Chitinophagaceae</taxon>
        <taxon>Chitinophaga</taxon>
    </lineage>
</organism>